<protein>
    <submittedName>
        <fullName evidence="1">Uncharacterized protein</fullName>
    </submittedName>
</protein>
<reference evidence="1 2" key="1">
    <citation type="submission" date="2023-10" db="EMBL/GenBank/DDBJ databases">
        <title>Chromosome-scale genome assembly provides insights into flower coloration mechanisms of Canna indica.</title>
        <authorList>
            <person name="Li C."/>
        </authorList>
    </citation>
    <scope>NUCLEOTIDE SEQUENCE [LARGE SCALE GENOMIC DNA]</scope>
    <source>
        <tissue evidence="1">Flower</tissue>
    </source>
</reference>
<dbReference type="Gene3D" id="3.80.10.10">
    <property type="entry name" value="Ribonuclease Inhibitor"/>
    <property type="match status" value="1"/>
</dbReference>
<gene>
    <name evidence="1" type="ORF">Cni_G26742</name>
</gene>
<dbReference type="InterPro" id="IPR032675">
    <property type="entry name" value="LRR_dom_sf"/>
</dbReference>
<accession>A0AAQ3L0C9</accession>
<dbReference type="Proteomes" id="UP001327560">
    <property type="component" value="Chromosome 8"/>
</dbReference>
<dbReference type="AlphaFoldDB" id="A0AAQ3L0C9"/>
<keyword evidence="2" id="KW-1185">Reference proteome</keyword>
<organism evidence="1 2">
    <name type="scientific">Canna indica</name>
    <name type="common">Indian-shot</name>
    <dbReference type="NCBI Taxonomy" id="4628"/>
    <lineage>
        <taxon>Eukaryota</taxon>
        <taxon>Viridiplantae</taxon>
        <taxon>Streptophyta</taxon>
        <taxon>Embryophyta</taxon>
        <taxon>Tracheophyta</taxon>
        <taxon>Spermatophyta</taxon>
        <taxon>Magnoliopsida</taxon>
        <taxon>Liliopsida</taxon>
        <taxon>Zingiberales</taxon>
        <taxon>Cannaceae</taxon>
        <taxon>Canna</taxon>
    </lineage>
</organism>
<dbReference type="SUPFAM" id="SSF52540">
    <property type="entry name" value="P-loop containing nucleoside triphosphate hydrolases"/>
    <property type="match status" value="1"/>
</dbReference>
<dbReference type="PANTHER" id="PTHR36766:SF40">
    <property type="entry name" value="DISEASE RESISTANCE PROTEIN RGA3"/>
    <property type="match status" value="1"/>
</dbReference>
<dbReference type="SUPFAM" id="SSF52058">
    <property type="entry name" value="L domain-like"/>
    <property type="match status" value="1"/>
</dbReference>
<dbReference type="PANTHER" id="PTHR36766">
    <property type="entry name" value="PLANT BROAD-SPECTRUM MILDEW RESISTANCE PROTEIN RPW8"/>
    <property type="match status" value="1"/>
</dbReference>
<proteinExistence type="predicted"/>
<dbReference type="EMBL" id="CP136897">
    <property type="protein sequence ID" value="WOL17949.1"/>
    <property type="molecule type" value="Genomic_DNA"/>
</dbReference>
<evidence type="ECO:0000313" key="1">
    <source>
        <dbReference type="EMBL" id="WOL17949.1"/>
    </source>
</evidence>
<evidence type="ECO:0000313" key="2">
    <source>
        <dbReference type="Proteomes" id="UP001327560"/>
    </source>
</evidence>
<name>A0AAQ3L0C9_9LILI</name>
<sequence length="322" mass="37854">MARSMNEEEWRHVGDDVQLQDLWVFLNQQLGGNRYLLILNDFEFMGLMNDEEQKDKWDQLKHILLRVGGPGSTVIITGGHRFSYKSKVFKLERISEKAWVELLLRHALMIQPDQDTKEAENYGRKLYGKVHTQPSPLDAKCVRLVNLKRCERLPPLGLLPNLENVEISGMDLIEVVDDSFYGKHGEFYELRKITFSEMPKLEKWLSPTETQEDELFPNLNKLTVIQCPKFKQLDVHLWRLRELKLWMNNEMMFTSEFVGWHKLENADYLEVIGCQELRCLPQSMHQKLVNLRRMNILSCHNLISLPDWLPDSITKCIEDCPN</sequence>
<dbReference type="InterPro" id="IPR027417">
    <property type="entry name" value="P-loop_NTPase"/>
</dbReference>